<dbReference type="PANTHER" id="PTHR23508:SF10">
    <property type="entry name" value="CARBOXYLIC ACID TRANSPORTER PROTEIN HOMOLOG"/>
    <property type="match status" value="1"/>
</dbReference>
<reference evidence="10" key="1">
    <citation type="journal article" date="2015" name="Genome Announc.">
        <title>Draft genome sequence of the fungus Penicillium brasilianum MG11.</title>
        <authorList>
            <person name="Horn F."/>
            <person name="Linde J."/>
            <person name="Mattern D.J."/>
            <person name="Walther G."/>
            <person name="Guthke R."/>
            <person name="Brakhage A.A."/>
            <person name="Valiante V."/>
        </authorList>
    </citation>
    <scope>NUCLEOTIDE SEQUENCE [LARGE SCALE GENOMIC DNA]</scope>
    <source>
        <strain evidence="10">MG11</strain>
    </source>
</reference>
<evidence type="ECO:0000256" key="3">
    <source>
        <dbReference type="ARBA" id="ARBA00022448"/>
    </source>
</evidence>
<dbReference type="GO" id="GO:0005886">
    <property type="term" value="C:plasma membrane"/>
    <property type="evidence" value="ECO:0007669"/>
    <property type="project" value="TreeGrafter"/>
</dbReference>
<evidence type="ECO:0000256" key="1">
    <source>
        <dbReference type="ARBA" id="ARBA00004141"/>
    </source>
</evidence>
<dbReference type="Gene3D" id="1.20.1250.20">
    <property type="entry name" value="MFS general substrate transporter like domains"/>
    <property type="match status" value="1"/>
</dbReference>
<keyword evidence="10" id="KW-1185">Reference proteome</keyword>
<gene>
    <name evidence="9" type="ORF">PMG11_04247</name>
</gene>
<feature type="domain" description="Major facilitator superfamily (MFS) profile" evidence="8">
    <location>
        <begin position="70"/>
        <end position="486"/>
    </location>
</feature>
<comment type="similarity">
    <text evidence="2">Belongs to the major facilitator superfamily. Sugar transporter (TC 2.A.1.1) family.</text>
</comment>
<keyword evidence="4 7" id="KW-0812">Transmembrane</keyword>
<dbReference type="EMBL" id="CDHK01000003">
    <property type="protein sequence ID" value="CEO59574.1"/>
    <property type="molecule type" value="Genomic_DNA"/>
</dbReference>
<dbReference type="AlphaFoldDB" id="A0A0F7VC99"/>
<feature type="transmembrane region" description="Helical" evidence="7">
    <location>
        <begin position="365"/>
        <end position="384"/>
    </location>
</feature>
<evidence type="ECO:0000256" key="5">
    <source>
        <dbReference type="ARBA" id="ARBA00022989"/>
    </source>
</evidence>
<comment type="subcellular location">
    <subcellularLocation>
        <location evidence="1">Membrane</location>
        <topology evidence="1">Multi-pass membrane protein</topology>
    </subcellularLocation>
</comment>
<dbReference type="PROSITE" id="PS00216">
    <property type="entry name" value="SUGAR_TRANSPORT_1"/>
    <property type="match status" value="1"/>
</dbReference>
<keyword evidence="3" id="KW-0813">Transport</keyword>
<dbReference type="GO" id="GO:0046943">
    <property type="term" value="F:carboxylic acid transmembrane transporter activity"/>
    <property type="evidence" value="ECO:0007669"/>
    <property type="project" value="TreeGrafter"/>
</dbReference>
<organism evidence="9 10">
    <name type="scientific">Penicillium brasilianum</name>
    <dbReference type="NCBI Taxonomy" id="104259"/>
    <lineage>
        <taxon>Eukaryota</taxon>
        <taxon>Fungi</taxon>
        <taxon>Dikarya</taxon>
        <taxon>Ascomycota</taxon>
        <taxon>Pezizomycotina</taxon>
        <taxon>Eurotiomycetes</taxon>
        <taxon>Eurotiomycetidae</taxon>
        <taxon>Eurotiales</taxon>
        <taxon>Aspergillaceae</taxon>
        <taxon>Penicillium</taxon>
    </lineage>
</organism>
<evidence type="ECO:0000256" key="4">
    <source>
        <dbReference type="ARBA" id="ARBA00022692"/>
    </source>
</evidence>
<dbReference type="InterPro" id="IPR036259">
    <property type="entry name" value="MFS_trans_sf"/>
</dbReference>
<feature type="transmembrane region" description="Helical" evidence="7">
    <location>
        <begin position="426"/>
        <end position="450"/>
    </location>
</feature>
<evidence type="ECO:0000259" key="8">
    <source>
        <dbReference type="PROSITE" id="PS50850"/>
    </source>
</evidence>
<dbReference type="InterPro" id="IPR005829">
    <property type="entry name" value="Sugar_transporter_CS"/>
</dbReference>
<name>A0A0F7VC99_PENBI</name>
<dbReference type="Pfam" id="PF00083">
    <property type="entry name" value="Sugar_tr"/>
    <property type="match status" value="2"/>
</dbReference>
<proteinExistence type="inferred from homology"/>
<dbReference type="PANTHER" id="PTHR23508">
    <property type="entry name" value="CARBOXYLIC ACID TRANSPORTER PROTEIN HOMOLOG"/>
    <property type="match status" value="1"/>
</dbReference>
<feature type="transmembrane region" description="Helical" evidence="7">
    <location>
        <begin position="328"/>
        <end position="353"/>
    </location>
</feature>
<sequence length="525" mass="56294">MIGPPVVELREPHTQKLATAEVAEPNPTLSEGLDSRNATIPDAETLNAVNPDYSVEESGREYSRVSMVMMVVFSGLAIGSDGFNASIIGNIELLMEVIYPQALTTAVAARLSNAFMVGMIIGMLSFGYISDKLGRKTGAVLTTTVLVLGIALSAGASGLTDNGMFWMLIIARGIAGVGAGGEYPVAGAGAAEATDEAPSVRKRRGFIFAMIGDLSASLGFAFGALVPLILLLCFHQQVKHYEAVWRVSLAMGAIAPLSIFWFRYRMVVSSAYRKSSMKKQPIPYRLAIKKYWRSLLGVCGSWFIYNYISYPFGLFSSTIVGRVNPSSSLALTMAWGTLINCFYIPGAFIGGLLSDRIGRRRTMALGFFLQAILGFILGGALRPIQAKLPLFIVLYGVFLTLGEVGPGATIVLTASESFPTALRGHGVGMAAAWSKAGAAIGTQVFKPILASWGNDELHGTQAVFLIGSGFALLGACLSWFVLQDSNKILDHGDQDWKDYLIAHGYTNIEWGIQDQPVVADTKVVE</sequence>
<dbReference type="FunFam" id="1.20.1250.20:FF:000140">
    <property type="entry name" value="Putative MFS phospholipid transporter"/>
    <property type="match status" value="1"/>
</dbReference>
<feature type="transmembrane region" description="Helical" evidence="7">
    <location>
        <begin position="291"/>
        <end position="308"/>
    </location>
</feature>
<dbReference type="InterPro" id="IPR020846">
    <property type="entry name" value="MFS_dom"/>
</dbReference>
<keyword evidence="5 7" id="KW-1133">Transmembrane helix</keyword>
<dbReference type="InterPro" id="IPR005828">
    <property type="entry name" value="MFS_sugar_transport-like"/>
</dbReference>
<dbReference type="SUPFAM" id="SSF103473">
    <property type="entry name" value="MFS general substrate transporter"/>
    <property type="match status" value="1"/>
</dbReference>
<feature type="transmembrane region" description="Helical" evidence="7">
    <location>
        <begin position="462"/>
        <end position="482"/>
    </location>
</feature>
<evidence type="ECO:0000313" key="9">
    <source>
        <dbReference type="EMBL" id="CEO59574.1"/>
    </source>
</evidence>
<evidence type="ECO:0000313" key="10">
    <source>
        <dbReference type="Proteomes" id="UP000042958"/>
    </source>
</evidence>
<evidence type="ECO:0000256" key="7">
    <source>
        <dbReference type="SAM" id="Phobius"/>
    </source>
</evidence>
<keyword evidence="6 7" id="KW-0472">Membrane</keyword>
<dbReference type="PROSITE" id="PS50850">
    <property type="entry name" value="MFS"/>
    <property type="match status" value="1"/>
</dbReference>
<dbReference type="Proteomes" id="UP000042958">
    <property type="component" value="Unassembled WGS sequence"/>
</dbReference>
<dbReference type="STRING" id="104259.A0A0F7VC99"/>
<evidence type="ECO:0000256" key="6">
    <source>
        <dbReference type="ARBA" id="ARBA00023136"/>
    </source>
</evidence>
<feature type="transmembrane region" description="Helical" evidence="7">
    <location>
        <begin position="390"/>
        <end position="414"/>
    </location>
</feature>
<feature type="transmembrane region" description="Helical" evidence="7">
    <location>
        <begin position="107"/>
        <end position="126"/>
    </location>
</feature>
<feature type="transmembrane region" description="Helical" evidence="7">
    <location>
        <begin position="206"/>
        <end position="231"/>
    </location>
</feature>
<evidence type="ECO:0000256" key="2">
    <source>
        <dbReference type="ARBA" id="ARBA00010992"/>
    </source>
</evidence>
<dbReference type="OrthoDB" id="2153661at2759"/>
<feature type="transmembrane region" description="Helical" evidence="7">
    <location>
        <begin position="165"/>
        <end position="185"/>
    </location>
</feature>
<accession>A0A0F7VC99</accession>
<feature type="transmembrane region" description="Helical" evidence="7">
    <location>
        <begin position="243"/>
        <end position="264"/>
    </location>
</feature>
<protein>
    <submittedName>
        <fullName evidence="9">Putative Major facilitator superfamily transporter</fullName>
    </submittedName>
</protein>
<feature type="transmembrane region" description="Helical" evidence="7">
    <location>
        <begin position="138"/>
        <end position="159"/>
    </location>
</feature>
<feature type="transmembrane region" description="Helical" evidence="7">
    <location>
        <begin position="67"/>
        <end position="87"/>
    </location>
</feature>